<dbReference type="GeneID" id="76205069"/>
<dbReference type="RefSeq" id="WP_048841971.1">
    <property type="nucleotide sequence ID" value="NZ_BAMX01000031.1"/>
</dbReference>
<comment type="caution">
    <text evidence="2">The sequence shown here is derived from an EMBL/GenBank/DDBJ whole genome shotgun (WGS) entry which is preliminary data.</text>
</comment>
<dbReference type="AlphaFoldDB" id="A0A0D6NNF5"/>
<accession>A0A6N3SWE6</accession>
<evidence type="ECO:0000313" key="2">
    <source>
        <dbReference type="EMBL" id="GAN66936.1"/>
    </source>
</evidence>
<sequence>MIDEKKWWTDSFPSQYYAFATDKTLGGYPVAGLTNLDIYSKQPAWLTSSTTVVALTQAQYLSINPVNLIIKDGTLANYVAPATTDTGTSSTASAATSSSATAT</sequence>
<organism evidence="2 3">
    <name type="scientific">Acetobacter orientalis</name>
    <dbReference type="NCBI Taxonomy" id="146474"/>
    <lineage>
        <taxon>Bacteria</taxon>
        <taxon>Pseudomonadati</taxon>
        <taxon>Pseudomonadota</taxon>
        <taxon>Alphaproteobacteria</taxon>
        <taxon>Acetobacterales</taxon>
        <taxon>Acetobacteraceae</taxon>
        <taxon>Acetobacter</taxon>
    </lineage>
</organism>
<gene>
    <name evidence="2" type="ORF">Abor_031_102</name>
</gene>
<name>A0A0D6NNF5_9PROT</name>
<dbReference type="STRING" id="1231341.Abor_031_102"/>
<keyword evidence="3" id="KW-1185">Reference proteome</keyword>
<protein>
    <submittedName>
        <fullName evidence="2">Uncharacterized protein</fullName>
    </submittedName>
</protein>
<proteinExistence type="predicted"/>
<evidence type="ECO:0000256" key="1">
    <source>
        <dbReference type="SAM" id="MobiDB-lite"/>
    </source>
</evidence>
<evidence type="ECO:0000313" key="3">
    <source>
        <dbReference type="Proteomes" id="UP000032670"/>
    </source>
</evidence>
<dbReference type="EMBL" id="BAMX01000031">
    <property type="protein sequence ID" value="GAN66936.1"/>
    <property type="molecule type" value="Genomic_DNA"/>
</dbReference>
<reference evidence="2 3" key="1">
    <citation type="submission" date="2012-11" db="EMBL/GenBank/DDBJ databases">
        <title>Whole genome sequence of Acetobacter orientalis 21F-2.</title>
        <authorList>
            <person name="Azuma Y."/>
            <person name="Higashiura N."/>
            <person name="Hirakawa H."/>
            <person name="Matsushita K."/>
        </authorList>
    </citation>
    <scope>NUCLEOTIDE SEQUENCE [LARGE SCALE GENOMIC DNA]</scope>
    <source>
        <strain evidence="2 3">21F-2</strain>
    </source>
</reference>
<feature type="region of interest" description="Disordered" evidence="1">
    <location>
        <begin position="82"/>
        <end position="103"/>
    </location>
</feature>
<accession>A0A0D6NNF5</accession>
<dbReference type="Proteomes" id="UP000032670">
    <property type="component" value="Unassembled WGS sequence"/>
</dbReference>